<organism evidence="3 4">
    <name type="scientific">Vitrella brassicaformis (strain CCMP3155)</name>
    <dbReference type="NCBI Taxonomy" id="1169540"/>
    <lineage>
        <taxon>Eukaryota</taxon>
        <taxon>Sar</taxon>
        <taxon>Alveolata</taxon>
        <taxon>Colpodellida</taxon>
        <taxon>Vitrellaceae</taxon>
        <taxon>Vitrella</taxon>
    </lineage>
</organism>
<feature type="domain" description="F-box" evidence="2">
    <location>
        <begin position="60"/>
        <end position="107"/>
    </location>
</feature>
<accession>A0A0G4GNU4</accession>
<feature type="region of interest" description="Disordered" evidence="1">
    <location>
        <begin position="592"/>
        <end position="637"/>
    </location>
</feature>
<dbReference type="AlphaFoldDB" id="A0A0G4GNU4"/>
<feature type="compositionally biased region" description="Low complexity" evidence="1">
    <location>
        <begin position="234"/>
        <end position="250"/>
    </location>
</feature>
<evidence type="ECO:0000313" key="4">
    <source>
        <dbReference type="Proteomes" id="UP000041254"/>
    </source>
</evidence>
<sequence>MDTEMTGVQPPITGAGGIGYGGADERWRERYRRRGEEERAEEGDHDNDNDGNGPGGLQQVKDQLPLPREMMVGMLSYLRPPQLLRLQLVCKDWCLNIFDNANFWLTIAHLHYDYDGPAQTDHESDDDRHVDCRALLRRAAQMREACRQGRFSHTGYSLQHGFLRAGLQHNHVTSVSALDGQYVALGHQGCKISVWAMNEPQPGRRPGRPPRPHQRQHQQRSVSSPSISAPPPASATSSSSSSSSADVSHPCPSSLMRPSACLAGLWVTNNVYQRAYSGGSGDRSWRQLVHPLPPVLDHLAEEEVEDMSYDGRLLIAAIATVVLVFRVPTHLPLDSASLQEWAFVRHVTHDRPPPIVPRNALPATSAAEWLAFYANYCSYTDPRGIFSSSASASADPTGAIGGGVGRSINVNESITVKKVEIHPGNQLGEARDGLMASCCEDGTLRVFDTHGRLLGPLTFANRHAIPTALGFRGVSMGFHAYKPFLLVALPKYEEVLVFSCQERDKVPSPVLRLKSCWLSGYAPLRGHYLPSFFACTASKCRAELHRMAATGSMPTWVRNTLPTKCITGCVVNDSGLLPVRLQYIDLDEHLPTHTRATTTTTITTTTTPSPPPRPPPPPLSQPSPPSRPSPSLPSPLVTTIDSAGRIILRSADPSRTFLEDCLGNPLHGVLVILARQGSVLTAEIWPGSDGRGSEKEDLLASVCPPEKEKQKQTTGARQRGRKGGYGYGYVGTTVRQKPLYRIALEMGSYVPPLMSATDGKLVYYSSGGPVRSSSSSSSSSRREEDDRGSMIFVVRWGGGA</sequence>
<keyword evidence="4" id="KW-1185">Reference proteome</keyword>
<name>A0A0G4GNU4_VITBC</name>
<reference evidence="3 4" key="1">
    <citation type="submission" date="2014-11" db="EMBL/GenBank/DDBJ databases">
        <authorList>
            <person name="Zhu J."/>
            <person name="Qi W."/>
            <person name="Song R."/>
        </authorList>
    </citation>
    <scope>NUCLEOTIDE SEQUENCE [LARGE SCALE GENOMIC DNA]</scope>
</reference>
<dbReference type="EMBL" id="CDMY01000738">
    <property type="protein sequence ID" value="CEM31949.1"/>
    <property type="molecule type" value="Genomic_DNA"/>
</dbReference>
<dbReference type="InterPro" id="IPR001810">
    <property type="entry name" value="F-box_dom"/>
</dbReference>
<evidence type="ECO:0000259" key="2">
    <source>
        <dbReference type="PROSITE" id="PS50181"/>
    </source>
</evidence>
<evidence type="ECO:0000256" key="1">
    <source>
        <dbReference type="SAM" id="MobiDB-lite"/>
    </source>
</evidence>
<feature type="region of interest" description="Disordered" evidence="1">
    <location>
        <begin position="1"/>
        <end position="60"/>
    </location>
</feature>
<protein>
    <recommendedName>
        <fullName evidence="2">F-box domain-containing protein</fullName>
    </recommendedName>
</protein>
<feature type="region of interest" description="Disordered" evidence="1">
    <location>
        <begin position="767"/>
        <end position="786"/>
    </location>
</feature>
<evidence type="ECO:0000313" key="3">
    <source>
        <dbReference type="EMBL" id="CEM31949.1"/>
    </source>
</evidence>
<dbReference type="InParanoid" id="A0A0G4GNU4"/>
<feature type="compositionally biased region" description="Low complexity" evidence="1">
    <location>
        <begin position="593"/>
        <end position="607"/>
    </location>
</feature>
<dbReference type="InterPro" id="IPR036047">
    <property type="entry name" value="F-box-like_dom_sf"/>
</dbReference>
<feature type="compositionally biased region" description="Pro residues" evidence="1">
    <location>
        <begin position="608"/>
        <end position="633"/>
    </location>
</feature>
<feature type="compositionally biased region" description="Low complexity" evidence="1">
    <location>
        <begin position="767"/>
        <end position="779"/>
    </location>
</feature>
<dbReference type="PROSITE" id="PS50181">
    <property type="entry name" value="FBOX"/>
    <property type="match status" value="1"/>
</dbReference>
<dbReference type="Gene3D" id="1.20.1280.50">
    <property type="match status" value="1"/>
</dbReference>
<dbReference type="VEuPathDB" id="CryptoDB:Vbra_2358"/>
<dbReference type="SUPFAM" id="SSF81383">
    <property type="entry name" value="F-box domain"/>
    <property type="match status" value="1"/>
</dbReference>
<feature type="region of interest" description="Disordered" evidence="1">
    <location>
        <begin position="197"/>
        <end position="250"/>
    </location>
</feature>
<gene>
    <name evidence="3" type="ORF">Vbra_2358</name>
</gene>
<feature type="compositionally biased region" description="Acidic residues" evidence="1">
    <location>
        <begin position="38"/>
        <end position="49"/>
    </location>
</feature>
<proteinExistence type="predicted"/>
<feature type="compositionally biased region" description="Basic residues" evidence="1">
    <location>
        <begin position="205"/>
        <end position="218"/>
    </location>
</feature>
<dbReference type="Pfam" id="PF12937">
    <property type="entry name" value="F-box-like"/>
    <property type="match status" value="1"/>
</dbReference>
<dbReference type="Proteomes" id="UP000041254">
    <property type="component" value="Unassembled WGS sequence"/>
</dbReference>